<sequence>MYEIMNEFINFRSFIISKEYEVEFYNKVLSFYCYLPIIFFVFLLFSKAFYGKFHIKELGFLNLPGKLGWSLMELVSPATFLYSFLAPSPFIDHNDDETSETSINLSSYTTSQKILVSLFLIHYINRSIIYTYRAPNIAPINLMVFSSAILFNLINGYSIGRWISVFGNYPEEKYKELSFILGVIIFFIGMWINIDHDNILFELRRKNQSKISLEKKFDIKNDDEKNQSDDNSNNSMNDIRKKYFIPNEKLFYYVSCPSYLGETIEWIGFAIACWYSLPALLFALATPANLFPRARQTLKWYRENFKEYPKERKAIIPFIWVVKMMPPGGSKLDHNTR</sequence>
<evidence type="ECO:0000256" key="5">
    <source>
        <dbReference type="ARBA" id="ARBA00023136"/>
    </source>
</evidence>
<evidence type="ECO:0000256" key="3">
    <source>
        <dbReference type="ARBA" id="ARBA00022692"/>
    </source>
</evidence>
<evidence type="ECO:0000256" key="1">
    <source>
        <dbReference type="ARBA" id="ARBA00004141"/>
    </source>
</evidence>
<dbReference type="Pfam" id="PF02544">
    <property type="entry name" value="Steroid_dh"/>
    <property type="match status" value="2"/>
</dbReference>
<evidence type="ECO:0000259" key="7">
    <source>
        <dbReference type="Pfam" id="PF02544"/>
    </source>
</evidence>
<dbReference type="InterPro" id="IPR039357">
    <property type="entry name" value="SRD5A/TECR"/>
</dbReference>
<keyword evidence="4 6" id="KW-1133">Transmembrane helix</keyword>
<accession>A0A915ZRP3</accession>
<dbReference type="Gene3D" id="1.20.120.1630">
    <property type="match status" value="1"/>
</dbReference>
<dbReference type="PANTHER" id="PTHR10556:SF43">
    <property type="entry name" value="STEROID 5-ALPHA-REDUCTASE DET2"/>
    <property type="match status" value="1"/>
</dbReference>
<keyword evidence="3 6" id="KW-0812">Transmembrane</keyword>
<proteinExistence type="inferred from homology"/>
<protein>
    <recommendedName>
        <fullName evidence="7">3-oxo-5-alpha-steroid 4-dehydrogenase C-terminal domain-containing protein</fullName>
    </recommendedName>
</protein>
<dbReference type="PROSITE" id="PS50244">
    <property type="entry name" value="S5A_REDUCTASE"/>
    <property type="match status" value="1"/>
</dbReference>
<gene>
    <name evidence="8" type="ORF">CHRIB12_LOCUS19248</name>
</gene>
<dbReference type="OrthoDB" id="5788137at2759"/>
<comment type="subcellular location">
    <subcellularLocation>
        <location evidence="1">Membrane</location>
        <topology evidence="1">Multi-pass membrane protein</topology>
    </subcellularLocation>
</comment>
<dbReference type="GO" id="GO:0016627">
    <property type="term" value="F:oxidoreductase activity, acting on the CH-CH group of donors"/>
    <property type="evidence" value="ECO:0007669"/>
    <property type="project" value="InterPro"/>
</dbReference>
<keyword evidence="5 6" id="KW-0472">Membrane</keyword>
<feature type="domain" description="3-oxo-5-alpha-steroid 4-dehydrogenase C-terminal" evidence="7">
    <location>
        <begin position="235"/>
        <end position="320"/>
    </location>
</feature>
<organism evidence="8 9">
    <name type="scientific">Rhizophagus irregularis</name>
    <dbReference type="NCBI Taxonomy" id="588596"/>
    <lineage>
        <taxon>Eukaryota</taxon>
        <taxon>Fungi</taxon>
        <taxon>Fungi incertae sedis</taxon>
        <taxon>Mucoromycota</taxon>
        <taxon>Glomeromycotina</taxon>
        <taxon>Glomeromycetes</taxon>
        <taxon>Glomerales</taxon>
        <taxon>Glomeraceae</taxon>
        <taxon>Rhizophagus</taxon>
    </lineage>
</organism>
<dbReference type="InterPro" id="IPR001104">
    <property type="entry name" value="3-oxo-5_a-steroid_4-DH_C"/>
</dbReference>
<comment type="similarity">
    <text evidence="2">Belongs to the steroid 5-alpha reductase family.</text>
</comment>
<name>A0A915ZRP3_9GLOM</name>
<dbReference type="GO" id="GO:0006629">
    <property type="term" value="P:lipid metabolic process"/>
    <property type="evidence" value="ECO:0007669"/>
    <property type="project" value="InterPro"/>
</dbReference>
<feature type="transmembrane region" description="Helical" evidence="6">
    <location>
        <begin position="29"/>
        <end position="46"/>
    </location>
</feature>
<dbReference type="EMBL" id="CAGKOT010000053">
    <property type="protein sequence ID" value="CAB5385325.1"/>
    <property type="molecule type" value="Genomic_DNA"/>
</dbReference>
<feature type="transmembrane region" description="Helical" evidence="6">
    <location>
        <begin position="177"/>
        <end position="194"/>
    </location>
</feature>
<feature type="transmembrane region" description="Helical" evidence="6">
    <location>
        <begin position="137"/>
        <end position="157"/>
    </location>
</feature>
<evidence type="ECO:0000256" key="6">
    <source>
        <dbReference type="SAM" id="Phobius"/>
    </source>
</evidence>
<dbReference type="Proteomes" id="UP000684084">
    <property type="component" value="Unassembled WGS sequence"/>
</dbReference>
<feature type="domain" description="3-oxo-5-alpha-steroid 4-dehydrogenase C-terminal" evidence="7">
    <location>
        <begin position="140"/>
        <end position="212"/>
    </location>
</feature>
<dbReference type="AlphaFoldDB" id="A0A915ZRP3"/>
<dbReference type="GO" id="GO:0016020">
    <property type="term" value="C:membrane"/>
    <property type="evidence" value="ECO:0007669"/>
    <property type="project" value="UniProtKB-SubCell"/>
</dbReference>
<evidence type="ECO:0000256" key="2">
    <source>
        <dbReference type="ARBA" id="ARBA00007742"/>
    </source>
</evidence>
<dbReference type="PANTHER" id="PTHR10556">
    <property type="entry name" value="3-OXO-5-ALPHA-STEROID 4-DEHYDROGENASE"/>
    <property type="match status" value="1"/>
</dbReference>
<dbReference type="VEuPathDB" id="FungiDB:RhiirFUN_002303"/>
<comment type="caution">
    <text evidence="8">The sequence shown here is derived from an EMBL/GenBank/DDBJ whole genome shotgun (WGS) entry which is preliminary data.</text>
</comment>
<evidence type="ECO:0000256" key="4">
    <source>
        <dbReference type="ARBA" id="ARBA00022989"/>
    </source>
</evidence>
<evidence type="ECO:0000313" key="8">
    <source>
        <dbReference type="EMBL" id="CAB5385325.1"/>
    </source>
</evidence>
<evidence type="ECO:0000313" key="9">
    <source>
        <dbReference type="Proteomes" id="UP000684084"/>
    </source>
</evidence>
<reference evidence="8" key="1">
    <citation type="submission" date="2020-05" db="EMBL/GenBank/DDBJ databases">
        <authorList>
            <person name="Rincon C."/>
            <person name="Sanders R I."/>
            <person name="Robbins C."/>
            <person name="Chaturvedi A."/>
        </authorList>
    </citation>
    <scope>NUCLEOTIDE SEQUENCE</scope>
    <source>
        <strain evidence="8">CHB12</strain>
    </source>
</reference>